<comment type="caution">
    <text evidence="2">The sequence shown here is derived from an EMBL/GenBank/DDBJ whole genome shotgun (WGS) entry which is preliminary data.</text>
</comment>
<dbReference type="EMBL" id="JBAKAW010000017">
    <property type="protein sequence ID" value="MEL0656778.1"/>
    <property type="molecule type" value="Genomic_DNA"/>
</dbReference>
<evidence type="ECO:0000313" key="2">
    <source>
        <dbReference type="EMBL" id="MEL0656778.1"/>
    </source>
</evidence>
<reference evidence="2 3" key="1">
    <citation type="submission" date="2024-02" db="EMBL/GenBank/DDBJ databases">
        <title>Bacteria isolated from the canopy kelp, Nereocystis luetkeana.</title>
        <authorList>
            <person name="Pfister C.A."/>
            <person name="Younker I.T."/>
            <person name="Light S.H."/>
        </authorList>
    </citation>
    <scope>NUCLEOTIDE SEQUENCE [LARGE SCALE GENOMIC DNA]</scope>
    <source>
        <strain evidence="2 3">TI.1.03</strain>
    </source>
</reference>
<sequence>MPLNNEILKQSLAIYSHIFDKASDKNHIAFKTKVTGLARTLGVIFAVLALGASTQSLSLQFYAWVTAVFVFLSLLLLSTKVLLVFTTASKGCYYRISILGIKYKQHAYLHSKGFTVEPETDLQNKWRLVVANQRFLLNSRSDAESLALMLALILNTNAFIKTHSGANPELITK</sequence>
<keyword evidence="3" id="KW-1185">Reference proteome</keyword>
<protein>
    <submittedName>
        <fullName evidence="2">Uncharacterized protein</fullName>
    </submittedName>
</protein>
<keyword evidence="1" id="KW-0812">Transmembrane</keyword>
<dbReference type="Proteomes" id="UP001371391">
    <property type="component" value="Unassembled WGS sequence"/>
</dbReference>
<keyword evidence="1" id="KW-0472">Membrane</keyword>
<dbReference type="RefSeq" id="WP_341603661.1">
    <property type="nucleotide sequence ID" value="NZ_JBAKAW010000017.1"/>
</dbReference>
<name>A0ABU9H4I3_9GAMM</name>
<evidence type="ECO:0000313" key="3">
    <source>
        <dbReference type="Proteomes" id="UP001371391"/>
    </source>
</evidence>
<organism evidence="2 3">
    <name type="scientific">Pseudoalteromonas issachenkonii</name>
    <dbReference type="NCBI Taxonomy" id="152297"/>
    <lineage>
        <taxon>Bacteria</taxon>
        <taxon>Pseudomonadati</taxon>
        <taxon>Pseudomonadota</taxon>
        <taxon>Gammaproteobacteria</taxon>
        <taxon>Alteromonadales</taxon>
        <taxon>Pseudoalteromonadaceae</taxon>
        <taxon>Pseudoalteromonas</taxon>
    </lineage>
</organism>
<feature type="transmembrane region" description="Helical" evidence="1">
    <location>
        <begin position="36"/>
        <end position="55"/>
    </location>
</feature>
<keyword evidence="1" id="KW-1133">Transmembrane helix</keyword>
<gene>
    <name evidence="2" type="ORF">V6257_17285</name>
</gene>
<evidence type="ECO:0000256" key="1">
    <source>
        <dbReference type="SAM" id="Phobius"/>
    </source>
</evidence>
<accession>A0ABU9H4I3</accession>
<proteinExistence type="predicted"/>
<feature type="transmembrane region" description="Helical" evidence="1">
    <location>
        <begin position="61"/>
        <end position="85"/>
    </location>
</feature>